<dbReference type="InterPro" id="IPR011701">
    <property type="entry name" value="MFS"/>
</dbReference>
<dbReference type="GO" id="GO:0042910">
    <property type="term" value="F:xenobiotic transmembrane transporter activity"/>
    <property type="evidence" value="ECO:0007669"/>
    <property type="project" value="InterPro"/>
</dbReference>
<dbReference type="InterPro" id="IPR036259">
    <property type="entry name" value="MFS_trans_sf"/>
</dbReference>
<feature type="transmembrane region" description="Helical" evidence="8">
    <location>
        <begin position="140"/>
        <end position="165"/>
    </location>
</feature>
<proteinExistence type="inferred from homology"/>
<dbReference type="Pfam" id="PF07690">
    <property type="entry name" value="MFS_1"/>
    <property type="match status" value="1"/>
</dbReference>
<comment type="similarity">
    <text evidence="2 8">Belongs to the major facilitator superfamily. Bcr/CmlA family.</text>
</comment>
<evidence type="ECO:0000313" key="10">
    <source>
        <dbReference type="EMBL" id="ABZ70731.1"/>
    </source>
</evidence>
<dbReference type="PANTHER" id="PTHR23502">
    <property type="entry name" value="MAJOR FACILITATOR SUPERFAMILY"/>
    <property type="match status" value="1"/>
</dbReference>
<dbReference type="STRING" id="366602.Caul_1602"/>
<evidence type="ECO:0000256" key="5">
    <source>
        <dbReference type="ARBA" id="ARBA00022692"/>
    </source>
</evidence>
<evidence type="ECO:0000256" key="6">
    <source>
        <dbReference type="ARBA" id="ARBA00022989"/>
    </source>
</evidence>
<feature type="transmembrane region" description="Helical" evidence="8">
    <location>
        <begin position="107"/>
        <end position="128"/>
    </location>
</feature>
<feature type="transmembrane region" description="Helical" evidence="8">
    <location>
        <begin position="12"/>
        <end position="31"/>
    </location>
</feature>
<keyword evidence="8" id="KW-0997">Cell inner membrane</keyword>
<dbReference type="GO" id="GO:0005886">
    <property type="term" value="C:plasma membrane"/>
    <property type="evidence" value="ECO:0007669"/>
    <property type="project" value="UniProtKB-SubCell"/>
</dbReference>
<feature type="transmembrane region" description="Helical" evidence="8">
    <location>
        <begin position="82"/>
        <end position="101"/>
    </location>
</feature>
<evidence type="ECO:0000256" key="1">
    <source>
        <dbReference type="ARBA" id="ARBA00004651"/>
    </source>
</evidence>
<evidence type="ECO:0000259" key="9">
    <source>
        <dbReference type="PROSITE" id="PS50850"/>
    </source>
</evidence>
<reference evidence="10" key="1">
    <citation type="submission" date="2008-01" db="EMBL/GenBank/DDBJ databases">
        <title>Complete sequence of chromosome of Caulobacter sp. K31.</title>
        <authorList>
            <consortium name="US DOE Joint Genome Institute"/>
            <person name="Copeland A."/>
            <person name="Lucas S."/>
            <person name="Lapidus A."/>
            <person name="Barry K."/>
            <person name="Glavina del Rio T."/>
            <person name="Dalin E."/>
            <person name="Tice H."/>
            <person name="Pitluck S."/>
            <person name="Bruce D."/>
            <person name="Goodwin L."/>
            <person name="Thompson L.S."/>
            <person name="Brettin T."/>
            <person name="Detter J.C."/>
            <person name="Han C."/>
            <person name="Schmutz J."/>
            <person name="Larimer F."/>
            <person name="Land M."/>
            <person name="Hauser L."/>
            <person name="Kyrpides N."/>
            <person name="Kim E."/>
            <person name="Stephens C."/>
            <person name="Richardson P."/>
        </authorList>
    </citation>
    <scope>NUCLEOTIDE SEQUENCE [LARGE SCALE GENOMIC DNA]</scope>
    <source>
        <strain evidence="10">K31</strain>
    </source>
</reference>
<accession>B0T1H4</accession>
<evidence type="ECO:0000256" key="8">
    <source>
        <dbReference type="RuleBase" id="RU365088"/>
    </source>
</evidence>
<dbReference type="Gene3D" id="1.20.1720.10">
    <property type="entry name" value="Multidrug resistance protein D"/>
    <property type="match status" value="1"/>
</dbReference>
<keyword evidence="7 8" id="KW-0472">Membrane</keyword>
<dbReference type="AlphaFoldDB" id="B0T1H4"/>
<keyword evidence="4" id="KW-1003">Cell membrane</keyword>
<evidence type="ECO:0000256" key="2">
    <source>
        <dbReference type="ARBA" id="ARBA00006236"/>
    </source>
</evidence>
<feature type="transmembrane region" description="Helical" evidence="8">
    <location>
        <begin position="377"/>
        <end position="398"/>
    </location>
</feature>
<feature type="transmembrane region" description="Helical" evidence="8">
    <location>
        <begin position="350"/>
        <end position="371"/>
    </location>
</feature>
<feature type="transmembrane region" description="Helical" evidence="8">
    <location>
        <begin position="254"/>
        <end position="274"/>
    </location>
</feature>
<dbReference type="EMBL" id="CP000927">
    <property type="protein sequence ID" value="ABZ70731.1"/>
    <property type="molecule type" value="Genomic_DNA"/>
</dbReference>
<evidence type="ECO:0000256" key="3">
    <source>
        <dbReference type="ARBA" id="ARBA00022448"/>
    </source>
</evidence>
<dbReference type="GO" id="GO:1990961">
    <property type="term" value="P:xenobiotic detoxification by transmembrane export across the plasma membrane"/>
    <property type="evidence" value="ECO:0007669"/>
    <property type="project" value="InterPro"/>
</dbReference>
<dbReference type="CDD" id="cd17320">
    <property type="entry name" value="MFS_MdfA_MDR_like"/>
    <property type="match status" value="1"/>
</dbReference>
<dbReference type="InterPro" id="IPR020846">
    <property type="entry name" value="MFS_dom"/>
</dbReference>
<feature type="domain" description="Major facilitator superfamily (MFS) profile" evidence="9">
    <location>
        <begin position="16"/>
        <end position="402"/>
    </location>
</feature>
<comment type="subcellular location">
    <subcellularLocation>
        <location evidence="8">Cell inner membrane</location>
        <topology evidence="8">Multi-pass membrane protein</topology>
    </subcellularLocation>
    <subcellularLocation>
        <location evidence="1">Cell membrane</location>
        <topology evidence="1">Multi-pass membrane protein</topology>
    </subcellularLocation>
</comment>
<dbReference type="NCBIfam" id="TIGR00710">
    <property type="entry name" value="efflux_Bcr_CflA"/>
    <property type="match status" value="1"/>
</dbReference>
<dbReference type="FunFam" id="1.20.1720.10:FF:000005">
    <property type="entry name" value="Bcr/CflA family efflux transporter"/>
    <property type="match status" value="1"/>
</dbReference>
<dbReference type="OrthoDB" id="9800416at2"/>
<dbReference type="SUPFAM" id="SSF103473">
    <property type="entry name" value="MFS general substrate transporter"/>
    <property type="match status" value="1"/>
</dbReference>
<evidence type="ECO:0000256" key="7">
    <source>
        <dbReference type="ARBA" id="ARBA00023136"/>
    </source>
</evidence>
<dbReference type="PANTHER" id="PTHR23502:SF132">
    <property type="entry name" value="POLYAMINE TRANSPORTER 2-RELATED"/>
    <property type="match status" value="1"/>
</dbReference>
<keyword evidence="6 8" id="KW-1133">Transmembrane helix</keyword>
<dbReference type="HOGENOM" id="CLU_001265_47_0_5"/>
<feature type="transmembrane region" description="Helical" evidence="8">
    <location>
        <begin position="171"/>
        <end position="190"/>
    </location>
</feature>
<feature type="transmembrane region" description="Helical" evidence="8">
    <location>
        <begin position="220"/>
        <end position="239"/>
    </location>
</feature>
<dbReference type="InterPro" id="IPR004812">
    <property type="entry name" value="Efflux_drug-R_Bcr/CmlA"/>
</dbReference>
<name>B0T1H4_CAUSK</name>
<dbReference type="KEGG" id="cak:Caul_1602"/>
<sequence length="408" mass="42188">MTDAAQPVPAVIPWRLVLMLGALTAFAPMSIDMYLSSMPEIGRRLHAGADDVQATLAAFFAGMAIGQFLYGPASDRFGRRPPLLLGIGIYVAASVVCALAPSIEVLIAARFVQALGGCAGAVVARAVVRDRFNHADTARVLSLMTLIMGLAPVLAPQLGGVIQFFAGWRGVFWSLVVFGLLIGLWIALGLSESRSEATAVQARSENPFKAYGALLSQKRLVGYGLAGALNGATLFTYISTAPDLVMGTYGHTPLVFNLIFAFNAVGIIGASQVNRLLLRRATPDRVLVRASIASIVAAFLLAAAAWTGVGGQFTVLPLLFAALSSYGLMAGNTMAGALSVDPKRAGSISALMGGASFAAGALAAWIGGLLHDGTARPVAAVMFACLIGSSLAIFGLAVPKGLRGKARV</sequence>
<feature type="transmembrane region" description="Helical" evidence="8">
    <location>
        <begin position="315"/>
        <end position="338"/>
    </location>
</feature>
<feature type="transmembrane region" description="Helical" evidence="8">
    <location>
        <begin position="51"/>
        <end position="70"/>
    </location>
</feature>
<feature type="transmembrane region" description="Helical" evidence="8">
    <location>
        <begin position="286"/>
        <end position="309"/>
    </location>
</feature>
<gene>
    <name evidence="10" type="ordered locus">Caul_1602</name>
</gene>
<dbReference type="PROSITE" id="PS50850">
    <property type="entry name" value="MFS"/>
    <property type="match status" value="1"/>
</dbReference>
<evidence type="ECO:0000256" key="4">
    <source>
        <dbReference type="ARBA" id="ARBA00022475"/>
    </source>
</evidence>
<protein>
    <recommendedName>
        <fullName evidence="8">Bcr/CflA family efflux transporter</fullName>
    </recommendedName>
</protein>
<keyword evidence="5 8" id="KW-0812">Transmembrane</keyword>
<dbReference type="eggNOG" id="COG2814">
    <property type="taxonomic scope" value="Bacteria"/>
</dbReference>
<keyword evidence="3 8" id="KW-0813">Transport</keyword>
<organism evidence="10">
    <name type="scientific">Caulobacter sp. (strain K31)</name>
    <dbReference type="NCBI Taxonomy" id="366602"/>
    <lineage>
        <taxon>Bacteria</taxon>
        <taxon>Pseudomonadati</taxon>
        <taxon>Pseudomonadota</taxon>
        <taxon>Alphaproteobacteria</taxon>
        <taxon>Caulobacterales</taxon>
        <taxon>Caulobacteraceae</taxon>
        <taxon>Caulobacter</taxon>
    </lineage>
</organism>